<evidence type="ECO:0000256" key="3">
    <source>
        <dbReference type="ARBA" id="ARBA00023066"/>
    </source>
</evidence>
<reference evidence="5 6" key="1">
    <citation type="submission" date="2023-08" db="EMBL/GenBank/DDBJ databases">
        <title>Black Yeasts Isolated from many extreme environments.</title>
        <authorList>
            <person name="Coleine C."/>
            <person name="Stajich J.E."/>
            <person name="Selbmann L."/>
        </authorList>
    </citation>
    <scope>NUCLEOTIDE SEQUENCE [LARGE SCALE GENOMIC DNA]</scope>
    <source>
        <strain evidence="5 6">CCFEE 536</strain>
    </source>
</reference>
<dbReference type="EC" id="4.1.1.50" evidence="5"/>
<keyword evidence="3" id="KW-0745">Spermidine biosynthesis</keyword>
<evidence type="ECO:0000313" key="6">
    <source>
        <dbReference type="Proteomes" id="UP001357485"/>
    </source>
</evidence>
<evidence type="ECO:0000256" key="2">
    <source>
        <dbReference type="ARBA" id="ARBA00008466"/>
    </source>
</evidence>
<dbReference type="PANTHER" id="PTHR11570">
    <property type="entry name" value="S-ADENOSYLMETHIONINE DECARBOXYLASE"/>
    <property type="match status" value="1"/>
</dbReference>
<accession>A0ABR0LJ06</accession>
<dbReference type="EMBL" id="JAVRRA010019353">
    <property type="protein sequence ID" value="KAK5181269.1"/>
    <property type="molecule type" value="Genomic_DNA"/>
</dbReference>
<name>A0ABR0LJ06_9PEZI</name>
<keyword evidence="6" id="KW-1185">Reference proteome</keyword>
<dbReference type="PANTHER" id="PTHR11570:SF0">
    <property type="entry name" value="S-ADENOSYLMETHIONINE DECARBOXYLASE PROENZYME"/>
    <property type="match status" value="1"/>
</dbReference>
<dbReference type="Proteomes" id="UP001357485">
    <property type="component" value="Unassembled WGS sequence"/>
</dbReference>
<organism evidence="5 6">
    <name type="scientific">Cryomyces antarcticus</name>
    <dbReference type="NCBI Taxonomy" id="329879"/>
    <lineage>
        <taxon>Eukaryota</taxon>
        <taxon>Fungi</taxon>
        <taxon>Dikarya</taxon>
        <taxon>Ascomycota</taxon>
        <taxon>Pezizomycotina</taxon>
        <taxon>Dothideomycetes</taxon>
        <taxon>Dothideomycetes incertae sedis</taxon>
        <taxon>Cryomyces</taxon>
    </lineage>
</organism>
<dbReference type="InterPro" id="IPR048283">
    <property type="entry name" value="AdoMetDC-like"/>
</dbReference>
<gene>
    <name evidence="5" type="primary">SPE2_3</name>
    <name evidence="5" type="ORF">LTR16_010383</name>
</gene>
<sequence length="196" mass="22057">TCGTTTLLCGLPRMLEIAALEAGFPHVAANAITSTLAAATPYRVFYSRKNYLYPDQQRGPHRSWRDEVRYLDKMFLSGSAYMIGKMNGEHWYLYITGPDTRLTPPITPDREKSDLGETETKFLNMPEKMTAMQLNGPTAVEAQDETLEVLMTDLDENNARQFYLDDASAVAEGSYFQKAYEARKSAIRSLGVIHEN</sequence>
<evidence type="ECO:0000256" key="4">
    <source>
        <dbReference type="ARBA" id="ARBA00023115"/>
    </source>
</evidence>
<dbReference type="SUPFAM" id="SSF56276">
    <property type="entry name" value="S-adenosylmethionine decarboxylase"/>
    <property type="match status" value="1"/>
</dbReference>
<protein>
    <submittedName>
        <fullName evidence="5">Spermidine resistance protein</fullName>
        <ecNumber evidence="5">4.1.1.50</ecNumber>
    </submittedName>
</protein>
<keyword evidence="4" id="KW-0620">Polyamine biosynthesis</keyword>
<feature type="non-terminal residue" evidence="5">
    <location>
        <position position="1"/>
    </location>
</feature>
<comment type="pathway">
    <text evidence="1">Amine and polyamine biosynthesis; S-adenosylmethioninamine biosynthesis; S-adenosylmethioninamine from S-adenosyl-L-methionine: step 1/1.</text>
</comment>
<dbReference type="Gene3D" id="3.60.90.10">
    <property type="entry name" value="S-adenosylmethionine decarboxylase"/>
    <property type="match status" value="1"/>
</dbReference>
<dbReference type="GO" id="GO:0004014">
    <property type="term" value="F:adenosylmethionine decarboxylase activity"/>
    <property type="evidence" value="ECO:0007669"/>
    <property type="project" value="UniProtKB-EC"/>
</dbReference>
<evidence type="ECO:0000313" key="5">
    <source>
        <dbReference type="EMBL" id="KAK5181269.1"/>
    </source>
</evidence>
<comment type="similarity">
    <text evidence="2">Belongs to the eukaryotic AdoMetDC family.</text>
</comment>
<keyword evidence="5" id="KW-0456">Lyase</keyword>
<dbReference type="Pfam" id="PF01536">
    <property type="entry name" value="SAM_decarbox"/>
    <property type="match status" value="1"/>
</dbReference>
<proteinExistence type="inferred from homology"/>
<evidence type="ECO:0000256" key="1">
    <source>
        <dbReference type="ARBA" id="ARBA00004911"/>
    </source>
</evidence>
<comment type="caution">
    <text evidence="5">The sequence shown here is derived from an EMBL/GenBank/DDBJ whole genome shotgun (WGS) entry which is preliminary data.</text>
</comment>
<dbReference type="InterPro" id="IPR016067">
    <property type="entry name" value="S-AdoMet_deCO2ase_core"/>
</dbReference>
<feature type="non-terminal residue" evidence="5">
    <location>
        <position position="196"/>
    </location>
</feature>